<evidence type="ECO:0000313" key="2">
    <source>
        <dbReference type="Proteomes" id="UP000078503"/>
    </source>
</evidence>
<reference evidence="1 2" key="1">
    <citation type="submission" date="2016-03" db="EMBL/GenBank/DDBJ databases">
        <title>Photobacterium proteolyticum sp. nov. a protease producing bacterium isolated from ocean sediments of Laizhou Bay.</title>
        <authorList>
            <person name="Li Y."/>
        </authorList>
    </citation>
    <scope>NUCLEOTIDE SEQUENCE [LARGE SCALE GENOMIC DNA]</scope>
    <source>
        <strain evidence="1 2">R-40508</strain>
    </source>
</reference>
<keyword evidence="2" id="KW-1185">Reference proteome</keyword>
<evidence type="ECO:0000313" key="1">
    <source>
        <dbReference type="EMBL" id="OAN16506.1"/>
    </source>
</evidence>
<dbReference type="Pfam" id="PF05137">
    <property type="entry name" value="PilN"/>
    <property type="match status" value="1"/>
</dbReference>
<gene>
    <name evidence="1" type="ORF">A3K86_10060</name>
</gene>
<protein>
    <submittedName>
        <fullName evidence="1">MSHA biogenesis protein MshI</fullName>
    </submittedName>
</protein>
<organism evidence="1 2">
    <name type="scientific">Photobacterium jeanii</name>
    <dbReference type="NCBI Taxonomy" id="858640"/>
    <lineage>
        <taxon>Bacteria</taxon>
        <taxon>Pseudomonadati</taxon>
        <taxon>Pseudomonadota</taxon>
        <taxon>Gammaproteobacteria</taxon>
        <taxon>Vibrionales</taxon>
        <taxon>Vibrionaceae</taxon>
        <taxon>Photobacterium</taxon>
    </lineage>
</organism>
<dbReference type="AlphaFoldDB" id="A0A178KHB3"/>
<dbReference type="OrthoDB" id="5296002at2"/>
<dbReference type="Proteomes" id="UP000078503">
    <property type="component" value="Unassembled WGS sequence"/>
</dbReference>
<sequence>MKAHSFFSRFIRNNKQRQQISVAIFPESLTLAFQADELWVIDTIEATNSAQRVTAIEELLKRNHLVDCQTKIVLGHGLYQSLLIEKPEIPQEEWATALPFLIKDLVNESPMEMVADGFIAPLKERLQVFAASRTVLEPLIKAIRQAGSDVSTISTEEVQWGAFTSGSMSQLILHRRQDAGLHLTAFKRQVMCFQRQLRGVTFPLMGDDASATQVQLQLDGLALELQRSLDFLSAQLRDMPIAQLLISCDGEDDLRLAQELSERLSVKVVAVAPSAVALDSNASRIAWSGFSELPEAVIDLYSEGLKPKTQLLTLPNVAASWVIGAMLIGALAGWHQWQNYVVSQKLAAEQNRLAVKQSEITGLKQRLAEHIPSPLKVELAGNLEQHIAAQQATLKAIEGHDDSLRVGFAGMLRELSDAANGDISLNHIFATGHALDLAGIARSPESVPSWIQAFQSHEHLMDRRFQVMKLGRQEENENVVTFQLQATRSNVSVGASNE</sequence>
<dbReference type="EMBL" id="LVHF01000018">
    <property type="protein sequence ID" value="OAN16506.1"/>
    <property type="molecule type" value="Genomic_DNA"/>
</dbReference>
<dbReference type="RefSeq" id="WP_068330770.1">
    <property type="nucleotide sequence ID" value="NZ_LVHF01000018.1"/>
</dbReference>
<dbReference type="InterPro" id="IPR016871">
    <property type="entry name" value="MSHA_biogenesis_MshI"/>
</dbReference>
<dbReference type="STRING" id="858640.A3K86_10060"/>
<comment type="caution">
    <text evidence="1">The sequence shown here is derived from an EMBL/GenBank/DDBJ whole genome shotgun (WGS) entry which is preliminary data.</text>
</comment>
<accession>A0A178KHB3</accession>
<name>A0A178KHB3_9GAMM</name>
<dbReference type="PIRSF" id="PIRSF028153">
    <property type="entry name" value="MSHA_biogenesis_protein_MshI"/>
    <property type="match status" value="1"/>
</dbReference>
<proteinExistence type="predicted"/>
<dbReference type="InterPro" id="IPR007813">
    <property type="entry name" value="PilN"/>
</dbReference>